<dbReference type="SUPFAM" id="SSF48452">
    <property type="entry name" value="TPR-like"/>
    <property type="match status" value="1"/>
</dbReference>
<evidence type="ECO:0000313" key="4">
    <source>
        <dbReference type="EMBL" id="KAJ5113782.1"/>
    </source>
</evidence>
<reference evidence="4" key="1">
    <citation type="submission" date="2022-11" db="EMBL/GenBank/DDBJ databases">
        <authorList>
            <person name="Petersen C."/>
        </authorList>
    </citation>
    <scope>NUCLEOTIDE SEQUENCE</scope>
    <source>
        <strain evidence="4">IBT 30069</strain>
    </source>
</reference>
<protein>
    <recommendedName>
        <fullName evidence="6">Tetratricopeptide repeat protein</fullName>
    </recommendedName>
</protein>
<dbReference type="PANTHER" id="PTHR45641">
    <property type="entry name" value="TETRATRICOPEPTIDE REPEAT PROTEIN (AFU_ORTHOLOGUE AFUA_6G03870)"/>
    <property type="match status" value="1"/>
</dbReference>
<dbReference type="OrthoDB" id="6161812at2759"/>
<keyword evidence="2 3" id="KW-0802">TPR repeat</keyword>
<proteinExistence type="predicted"/>
<dbReference type="InterPro" id="IPR011990">
    <property type="entry name" value="TPR-like_helical_dom_sf"/>
</dbReference>
<dbReference type="InterPro" id="IPR019734">
    <property type="entry name" value="TPR_rpt"/>
</dbReference>
<dbReference type="EMBL" id="JAPQKH010000002">
    <property type="protein sequence ID" value="KAJ5113782.1"/>
    <property type="molecule type" value="Genomic_DNA"/>
</dbReference>
<dbReference type="Pfam" id="PF13374">
    <property type="entry name" value="TPR_10"/>
    <property type="match status" value="2"/>
</dbReference>
<comment type="caution">
    <text evidence="4">The sequence shown here is derived from an EMBL/GenBank/DDBJ whole genome shotgun (WGS) entry which is preliminary data.</text>
</comment>
<dbReference type="PROSITE" id="PS50005">
    <property type="entry name" value="TPR"/>
    <property type="match status" value="1"/>
</dbReference>
<feature type="repeat" description="TPR" evidence="3">
    <location>
        <begin position="47"/>
        <end position="80"/>
    </location>
</feature>
<dbReference type="Gene3D" id="1.25.40.10">
    <property type="entry name" value="Tetratricopeptide repeat domain"/>
    <property type="match status" value="1"/>
</dbReference>
<dbReference type="SMART" id="SM00028">
    <property type="entry name" value="TPR"/>
    <property type="match status" value="2"/>
</dbReference>
<sequence length="260" mass="30172">MVHTQIKSITLDLNRPNEFSDFVQCAASASCQDIREKLLPEDHEELANTYNNLANVHLSVRGYEEALGLYMKAISIDKKKPPREMEQILYLRYLNVANTYAFMGKHKEARDYTEAGRELAIRIFGNDSHYAGVAEWVLARIDCAERDWCSAWDRYYRYYGIQRKSNPLHSYTAAAAYRLGWVALKRKRFEDAQDSKGDNGEIARVTRKLAECAFYMGNSKKGESLSEIAENMRKELQDDYSGEYDDNDQSYDMLVSYFHR</sequence>
<keyword evidence="5" id="KW-1185">Reference proteome</keyword>
<accession>A0A9W9G980</accession>
<dbReference type="Proteomes" id="UP001149165">
    <property type="component" value="Unassembled WGS sequence"/>
</dbReference>
<organism evidence="4 5">
    <name type="scientific">Penicillium angulare</name>
    <dbReference type="NCBI Taxonomy" id="116970"/>
    <lineage>
        <taxon>Eukaryota</taxon>
        <taxon>Fungi</taxon>
        <taxon>Dikarya</taxon>
        <taxon>Ascomycota</taxon>
        <taxon>Pezizomycotina</taxon>
        <taxon>Eurotiomycetes</taxon>
        <taxon>Eurotiomycetidae</taxon>
        <taxon>Eurotiales</taxon>
        <taxon>Aspergillaceae</taxon>
        <taxon>Penicillium</taxon>
    </lineage>
</organism>
<evidence type="ECO:0000256" key="2">
    <source>
        <dbReference type="ARBA" id="ARBA00022803"/>
    </source>
</evidence>
<dbReference type="AlphaFoldDB" id="A0A9W9G980"/>
<evidence type="ECO:0000313" key="5">
    <source>
        <dbReference type="Proteomes" id="UP001149165"/>
    </source>
</evidence>
<evidence type="ECO:0000256" key="1">
    <source>
        <dbReference type="ARBA" id="ARBA00022737"/>
    </source>
</evidence>
<evidence type="ECO:0000256" key="3">
    <source>
        <dbReference type="PROSITE-ProRule" id="PRU00339"/>
    </source>
</evidence>
<evidence type="ECO:0008006" key="6">
    <source>
        <dbReference type="Google" id="ProtNLM"/>
    </source>
</evidence>
<gene>
    <name evidence="4" type="ORF">N7456_002316</name>
</gene>
<name>A0A9W9G980_9EURO</name>
<keyword evidence="1" id="KW-0677">Repeat</keyword>
<dbReference type="PANTHER" id="PTHR45641:SF19">
    <property type="entry name" value="NEPHROCYSTIN-3"/>
    <property type="match status" value="1"/>
</dbReference>
<reference evidence="4" key="2">
    <citation type="journal article" date="2023" name="IMA Fungus">
        <title>Comparative genomic study of the Penicillium genus elucidates a diverse pangenome and 15 lateral gene transfer events.</title>
        <authorList>
            <person name="Petersen C."/>
            <person name="Sorensen T."/>
            <person name="Nielsen M.R."/>
            <person name="Sondergaard T.E."/>
            <person name="Sorensen J.L."/>
            <person name="Fitzpatrick D.A."/>
            <person name="Frisvad J.C."/>
            <person name="Nielsen K.L."/>
        </authorList>
    </citation>
    <scope>NUCLEOTIDE SEQUENCE</scope>
    <source>
        <strain evidence="4">IBT 30069</strain>
    </source>
</reference>